<name>K5XHY7_AGABU</name>
<protein>
    <submittedName>
        <fullName evidence="1">Uncharacterized protein</fullName>
    </submittedName>
</protein>
<evidence type="ECO:0000313" key="2">
    <source>
        <dbReference type="Proteomes" id="UP000008493"/>
    </source>
</evidence>
<sequence length="118" mass="13568">MATAADVYVFFHAFLALTIETLEEGMVFEIEEKTENRSILEWQHNQLFGNENMASDLYILEIHITNALFKCQLMQSNHSDYTGIHNLAAFKRVANFLLNIAEKEIKHGHKPELIVSCN</sequence>
<dbReference type="Proteomes" id="UP000008493">
    <property type="component" value="Unassembled WGS sequence"/>
</dbReference>
<dbReference type="HOGENOM" id="CLU_2072436_0_0_1"/>
<dbReference type="EMBL" id="JH971698">
    <property type="protein sequence ID" value="EKM74055.1"/>
    <property type="molecule type" value="Genomic_DNA"/>
</dbReference>
<dbReference type="OrthoDB" id="3236755at2759"/>
<gene>
    <name evidence="1" type="ORF">AGABI1DRAFT_133687</name>
</gene>
<dbReference type="KEGG" id="abp:AGABI1DRAFT133687"/>
<dbReference type="InParanoid" id="K5XHY7"/>
<dbReference type="AlphaFoldDB" id="K5XHY7"/>
<evidence type="ECO:0000313" key="1">
    <source>
        <dbReference type="EMBL" id="EKM74055.1"/>
    </source>
</evidence>
<reference evidence="2" key="1">
    <citation type="journal article" date="2012" name="Proc. Natl. Acad. Sci. U.S.A.">
        <title>Genome sequence of the button mushroom Agaricus bisporus reveals mechanisms governing adaptation to a humic-rich ecological niche.</title>
        <authorList>
            <person name="Morin E."/>
            <person name="Kohler A."/>
            <person name="Baker A.R."/>
            <person name="Foulongne-Oriol M."/>
            <person name="Lombard V."/>
            <person name="Nagy L.G."/>
            <person name="Ohm R.A."/>
            <person name="Patyshakuliyeva A."/>
            <person name="Brun A."/>
            <person name="Aerts A.L."/>
            <person name="Bailey A.M."/>
            <person name="Billette C."/>
            <person name="Coutinho P.M."/>
            <person name="Deakin G."/>
            <person name="Doddapaneni H."/>
            <person name="Floudas D."/>
            <person name="Grimwood J."/>
            <person name="Hilden K."/>
            <person name="Kuees U."/>
            <person name="LaButti K.M."/>
            <person name="Lapidus A."/>
            <person name="Lindquist E.A."/>
            <person name="Lucas S.M."/>
            <person name="Murat C."/>
            <person name="Riley R.W."/>
            <person name="Salamov A.A."/>
            <person name="Schmutz J."/>
            <person name="Subramanian V."/>
            <person name="Woesten H.A.B."/>
            <person name="Xu J."/>
            <person name="Eastwood D.C."/>
            <person name="Foster G.D."/>
            <person name="Sonnenberg A.S."/>
            <person name="Cullen D."/>
            <person name="de Vries R.P."/>
            <person name="Lundell T."/>
            <person name="Hibbett D.S."/>
            <person name="Henrissat B."/>
            <person name="Burton K.S."/>
            <person name="Kerrigan R.W."/>
            <person name="Challen M.P."/>
            <person name="Grigoriev I.V."/>
            <person name="Martin F."/>
        </authorList>
    </citation>
    <scope>NUCLEOTIDE SEQUENCE [LARGE SCALE GENOMIC DNA]</scope>
    <source>
        <strain evidence="2">JB137-S8 / ATCC MYA-4627 / FGSC 10392</strain>
    </source>
</reference>
<keyword evidence="2" id="KW-1185">Reference proteome</keyword>
<dbReference type="RefSeq" id="XP_007335307.1">
    <property type="nucleotide sequence ID" value="XM_007335245.1"/>
</dbReference>
<accession>K5XHY7</accession>
<proteinExistence type="predicted"/>
<dbReference type="GeneID" id="18828017"/>
<organism evidence="1 2">
    <name type="scientific">Agaricus bisporus var. burnettii (strain JB137-S8 / ATCC MYA-4627 / FGSC 10392)</name>
    <name type="common">White button mushroom</name>
    <dbReference type="NCBI Taxonomy" id="597362"/>
    <lineage>
        <taxon>Eukaryota</taxon>
        <taxon>Fungi</taxon>
        <taxon>Dikarya</taxon>
        <taxon>Basidiomycota</taxon>
        <taxon>Agaricomycotina</taxon>
        <taxon>Agaricomycetes</taxon>
        <taxon>Agaricomycetidae</taxon>
        <taxon>Agaricales</taxon>
        <taxon>Agaricineae</taxon>
        <taxon>Agaricaceae</taxon>
        <taxon>Agaricus</taxon>
    </lineage>
</organism>